<evidence type="ECO:0000256" key="6">
    <source>
        <dbReference type="ARBA" id="ARBA00022692"/>
    </source>
</evidence>
<comment type="subcellular location">
    <subcellularLocation>
        <location evidence="1 12">Mitochondrion membrane</location>
        <topology evidence="1 12">Single-pass membrane protein</topology>
    </subcellularLocation>
</comment>
<evidence type="ECO:0000256" key="12">
    <source>
        <dbReference type="RuleBase" id="RU003661"/>
    </source>
</evidence>
<name>A0A0S2MS84_9CUCU</name>
<evidence type="ECO:0000256" key="9">
    <source>
        <dbReference type="ARBA" id="ARBA00023065"/>
    </source>
</evidence>
<evidence type="ECO:0000256" key="4">
    <source>
        <dbReference type="ARBA" id="ARBA00022448"/>
    </source>
</evidence>
<gene>
    <name evidence="14" type="primary">atp8</name>
</gene>
<keyword evidence="7 12" id="KW-0375">Hydrogen ion transport</keyword>
<evidence type="ECO:0000256" key="5">
    <source>
        <dbReference type="ARBA" id="ARBA00022547"/>
    </source>
</evidence>
<keyword evidence="4 12" id="KW-0813">Transport</keyword>
<dbReference type="GO" id="GO:0045259">
    <property type="term" value="C:proton-transporting ATP synthase complex"/>
    <property type="evidence" value="ECO:0007669"/>
    <property type="project" value="UniProtKB-KW"/>
</dbReference>
<dbReference type="EMBL" id="JX412850">
    <property type="protein sequence ID" value="ALO77576.1"/>
    <property type="molecule type" value="Genomic_DNA"/>
</dbReference>
<evidence type="ECO:0000256" key="13">
    <source>
        <dbReference type="SAM" id="Phobius"/>
    </source>
</evidence>
<keyword evidence="6 12" id="KW-0812">Transmembrane</keyword>
<organism evidence="14">
    <name type="scientific">Xyleborus perforans</name>
    <dbReference type="NCBI Taxonomy" id="124027"/>
    <lineage>
        <taxon>Eukaryota</taxon>
        <taxon>Metazoa</taxon>
        <taxon>Ecdysozoa</taxon>
        <taxon>Arthropoda</taxon>
        <taxon>Hexapoda</taxon>
        <taxon>Insecta</taxon>
        <taxon>Pterygota</taxon>
        <taxon>Neoptera</taxon>
        <taxon>Endopterygota</taxon>
        <taxon>Coleoptera</taxon>
        <taxon>Polyphaga</taxon>
        <taxon>Cucujiformia</taxon>
        <taxon>Curculionidae</taxon>
        <taxon>Scolytinae</taxon>
        <taxon>Xyleborus</taxon>
    </lineage>
</organism>
<protein>
    <recommendedName>
        <fullName evidence="12">ATP synthase complex subunit 8</fullName>
    </recommendedName>
</protein>
<sequence length="51" mass="6159">MPQMAPISWVTLYLFFSALFIVTCILNFYNFKYSPQLKCISFKKLTSNWKW</sequence>
<evidence type="ECO:0000256" key="1">
    <source>
        <dbReference type="ARBA" id="ARBA00004304"/>
    </source>
</evidence>
<evidence type="ECO:0000256" key="8">
    <source>
        <dbReference type="ARBA" id="ARBA00022989"/>
    </source>
</evidence>
<keyword evidence="9 12" id="KW-0406">Ion transport</keyword>
<evidence type="ECO:0000256" key="11">
    <source>
        <dbReference type="ARBA" id="ARBA00023136"/>
    </source>
</evidence>
<proteinExistence type="inferred from homology"/>
<evidence type="ECO:0000256" key="7">
    <source>
        <dbReference type="ARBA" id="ARBA00022781"/>
    </source>
</evidence>
<evidence type="ECO:0000256" key="3">
    <source>
        <dbReference type="ARBA" id="ARBA00011291"/>
    </source>
</evidence>
<dbReference type="GO" id="GO:0015986">
    <property type="term" value="P:proton motive force-driven ATP synthesis"/>
    <property type="evidence" value="ECO:0007669"/>
    <property type="project" value="InterPro"/>
</dbReference>
<comment type="subunit">
    <text evidence="3">F-type ATPases have 2 components, CF(1) - the catalytic core - and CF(0) - the membrane proton channel.</text>
</comment>
<keyword evidence="11 13" id="KW-0472">Membrane</keyword>
<evidence type="ECO:0000256" key="2">
    <source>
        <dbReference type="ARBA" id="ARBA00008892"/>
    </source>
</evidence>
<dbReference type="GO" id="GO:0015078">
    <property type="term" value="F:proton transmembrane transporter activity"/>
    <property type="evidence" value="ECO:0007669"/>
    <property type="project" value="InterPro"/>
</dbReference>
<geneLocation type="mitochondrion" evidence="14"/>
<comment type="similarity">
    <text evidence="2 12">Belongs to the ATPase protein 8 family.</text>
</comment>
<reference evidence="14" key="1">
    <citation type="submission" date="2012-06" db="EMBL/GenBank/DDBJ databases">
        <title>Mitogenomics of the Coleoptera under dense taxon sampling.</title>
        <authorList>
            <person name="Timmermans M.J.T.N."/>
            <person name="Lim J."/>
            <person name="Dodsworth S."/>
            <person name="Haran J."/>
            <person name="Ahrens D."/>
            <person name="Bocak L."/>
            <person name="London A."/>
            <person name="Culverwell L."/>
            <person name="Vogler A.P."/>
        </authorList>
    </citation>
    <scope>NUCLEOTIDE SEQUENCE</scope>
</reference>
<dbReference type="GO" id="GO:0031966">
    <property type="term" value="C:mitochondrial membrane"/>
    <property type="evidence" value="ECO:0007669"/>
    <property type="project" value="UniProtKB-SubCell"/>
</dbReference>
<keyword evidence="8 13" id="KW-1133">Transmembrane helix</keyword>
<evidence type="ECO:0000256" key="10">
    <source>
        <dbReference type="ARBA" id="ARBA00023128"/>
    </source>
</evidence>
<dbReference type="Pfam" id="PF00895">
    <property type="entry name" value="ATP-synt_8"/>
    <property type="match status" value="1"/>
</dbReference>
<keyword evidence="5 12" id="KW-0138">CF(0)</keyword>
<dbReference type="AlphaFoldDB" id="A0A0S2MS84"/>
<dbReference type="InterPro" id="IPR001421">
    <property type="entry name" value="ATP8_metazoa"/>
</dbReference>
<feature type="transmembrane region" description="Helical" evidence="13">
    <location>
        <begin position="6"/>
        <end position="29"/>
    </location>
</feature>
<accession>A0A0S2MS84</accession>
<keyword evidence="10 12" id="KW-0496">Mitochondrion</keyword>
<evidence type="ECO:0000313" key="14">
    <source>
        <dbReference type="EMBL" id="ALO77576.1"/>
    </source>
</evidence>